<gene>
    <name evidence="2" type="ORF">HPBE_LOCUS5784</name>
</gene>
<evidence type="ECO:0000256" key="1">
    <source>
        <dbReference type="SAM" id="MobiDB-lite"/>
    </source>
</evidence>
<feature type="compositionally biased region" description="Basic residues" evidence="1">
    <location>
        <begin position="37"/>
        <end position="47"/>
    </location>
</feature>
<dbReference type="WBParaSite" id="HPBE_0000578301-mRNA-1">
    <property type="protein sequence ID" value="HPBE_0000578301-mRNA-1"/>
    <property type="gene ID" value="HPBE_0000578301"/>
</dbReference>
<reference evidence="4" key="2">
    <citation type="submission" date="2019-09" db="UniProtKB">
        <authorList>
            <consortium name="WormBaseParasite"/>
        </authorList>
    </citation>
    <scope>IDENTIFICATION</scope>
</reference>
<organism evidence="2">
    <name type="scientific">Heligmosomoides polygyrus</name>
    <name type="common">Parasitic roundworm</name>
    <dbReference type="NCBI Taxonomy" id="6339"/>
    <lineage>
        <taxon>Eukaryota</taxon>
        <taxon>Metazoa</taxon>
        <taxon>Ecdysozoa</taxon>
        <taxon>Nematoda</taxon>
        <taxon>Chromadorea</taxon>
        <taxon>Rhabditida</taxon>
        <taxon>Rhabditina</taxon>
        <taxon>Rhabditomorpha</taxon>
        <taxon>Strongyloidea</taxon>
        <taxon>Heligmosomidae</taxon>
        <taxon>Heligmosomoides</taxon>
    </lineage>
</organism>
<name>A0A3P7WWU2_HELPZ</name>
<protein>
    <submittedName>
        <fullName evidence="2 4">Uncharacterized protein</fullName>
    </submittedName>
</protein>
<dbReference type="EMBL" id="UZAH01025539">
    <property type="protein sequence ID" value="VDO65801.1"/>
    <property type="molecule type" value="Genomic_DNA"/>
</dbReference>
<feature type="region of interest" description="Disordered" evidence="1">
    <location>
        <begin position="37"/>
        <end position="117"/>
    </location>
</feature>
<evidence type="ECO:0000313" key="2">
    <source>
        <dbReference type="EMBL" id="VDO65801.1"/>
    </source>
</evidence>
<proteinExistence type="predicted"/>
<keyword evidence="3" id="KW-1185">Reference proteome</keyword>
<dbReference type="Proteomes" id="UP000050761">
    <property type="component" value="Unassembled WGS sequence"/>
</dbReference>
<dbReference type="AlphaFoldDB" id="A0A3P7WWU2"/>
<accession>A0A3P7WWU2</accession>
<feature type="compositionally biased region" description="Basic and acidic residues" evidence="1">
    <location>
        <begin position="107"/>
        <end position="117"/>
    </location>
</feature>
<reference evidence="2 3" key="1">
    <citation type="submission" date="2018-11" db="EMBL/GenBank/DDBJ databases">
        <authorList>
            <consortium name="Pathogen Informatics"/>
        </authorList>
    </citation>
    <scope>NUCLEOTIDE SEQUENCE [LARGE SCALE GENOMIC DNA]</scope>
</reference>
<evidence type="ECO:0000313" key="3">
    <source>
        <dbReference type="Proteomes" id="UP000050761"/>
    </source>
</evidence>
<sequence>MAECSDEAQPEASGSLEKVVETRLIAAKDVFANAKRRRIAKMSKAPRRPSGVKGGARGRQTSSRKRKTLNSARADQYADVDFPMLRRSEAPHRQAVVGNGTPGPRGRRSDRVCDTIV</sequence>
<evidence type="ECO:0000313" key="4">
    <source>
        <dbReference type="WBParaSite" id="HPBE_0000578301-mRNA-1"/>
    </source>
</evidence>